<accession>A0ABV4E194</accession>
<dbReference type="InterPro" id="IPR005146">
    <property type="entry name" value="B3/B4_tRNA-bd"/>
</dbReference>
<dbReference type="InterPro" id="IPR020825">
    <property type="entry name" value="Phe-tRNA_synthase-like_B3/B4"/>
</dbReference>
<dbReference type="Gene3D" id="3.50.40.10">
    <property type="entry name" value="Phenylalanyl-trna Synthetase, Chain B, domain 3"/>
    <property type="match status" value="1"/>
</dbReference>
<sequence length="221" mass="24777">MVNIKICDCVKNNLGSQVAIGSLEAAVKVKESDPMLTREISLLSGKIAVLYKLSDVSKLANIHAARGAYKKFGKDPSRYRVSSESLVRRIVKGNELYKVNNIVDINNLISIYSLHSVCAYDMDKIDSKIYFTIGKEGDSYRGIGRGMVNLSDMPVFEDSRGEFGSTTSDSRRTMIENDTRRVLMNIVSFNGDENLDKYMNYSEDLLIKYAEGKIMSARIIK</sequence>
<gene>
    <name evidence="2" type="ORF">AB8S09_15020</name>
</gene>
<proteinExistence type="predicted"/>
<dbReference type="PANTHER" id="PTHR39209:SF2">
    <property type="entry name" value="CYTOPLASMIC PROTEIN"/>
    <property type="match status" value="1"/>
</dbReference>
<dbReference type="SUPFAM" id="SSF56037">
    <property type="entry name" value="PheT/TilS domain"/>
    <property type="match status" value="1"/>
</dbReference>
<reference evidence="2 3" key="1">
    <citation type="submission" date="2024-08" db="EMBL/GenBank/DDBJ databases">
        <title>Clostridium lapicellarii sp. nov., and Clostridium renhuaiense sp. nov., two species isolated from the mud in a fermentation cellar used for producing sauce-flavour Chinese liquors.</title>
        <authorList>
            <person name="Yang F."/>
            <person name="Wang H."/>
            <person name="Chen L.Q."/>
            <person name="Zhou N."/>
            <person name="Lu J.J."/>
            <person name="Pu X.X."/>
            <person name="Wan B."/>
            <person name="Wang L."/>
            <person name="Liu S.J."/>
        </authorList>
    </citation>
    <scope>NUCLEOTIDE SEQUENCE [LARGE SCALE GENOMIC DNA]</scope>
    <source>
        <strain evidence="2 3">MT-113</strain>
    </source>
</reference>
<dbReference type="Proteomes" id="UP001565220">
    <property type="component" value="Unassembled WGS sequence"/>
</dbReference>
<evidence type="ECO:0000313" key="2">
    <source>
        <dbReference type="EMBL" id="MEY8764932.1"/>
    </source>
</evidence>
<name>A0ABV4E194_9CLOT</name>
<evidence type="ECO:0000313" key="3">
    <source>
        <dbReference type="Proteomes" id="UP001565220"/>
    </source>
</evidence>
<dbReference type="RefSeq" id="WP_294184981.1">
    <property type="nucleotide sequence ID" value="NZ_JBGFFE010000034.1"/>
</dbReference>
<protein>
    <submittedName>
        <fullName evidence="2">B3/4 domain-containing protein</fullName>
    </submittedName>
</protein>
<feature type="domain" description="B3/B4 tRNA-binding" evidence="1">
    <location>
        <begin position="64"/>
        <end position="211"/>
    </location>
</feature>
<organism evidence="2 3">
    <name type="scientific">Clostridium lapidicellarium</name>
    <dbReference type="NCBI Taxonomy" id="3240931"/>
    <lineage>
        <taxon>Bacteria</taxon>
        <taxon>Bacillati</taxon>
        <taxon>Bacillota</taxon>
        <taxon>Clostridia</taxon>
        <taxon>Eubacteriales</taxon>
        <taxon>Clostridiaceae</taxon>
        <taxon>Clostridium</taxon>
    </lineage>
</organism>
<keyword evidence="3" id="KW-1185">Reference proteome</keyword>
<dbReference type="PANTHER" id="PTHR39209">
    <property type="match status" value="1"/>
</dbReference>
<evidence type="ECO:0000259" key="1">
    <source>
        <dbReference type="SMART" id="SM00873"/>
    </source>
</evidence>
<dbReference type="Pfam" id="PF03483">
    <property type="entry name" value="B3_4"/>
    <property type="match status" value="1"/>
</dbReference>
<comment type="caution">
    <text evidence="2">The sequence shown here is derived from an EMBL/GenBank/DDBJ whole genome shotgun (WGS) entry which is preliminary data.</text>
</comment>
<dbReference type="SMART" id="SM00873">
    <property type="entry name" value="B3_4"/>
    <property type="match status" value="1"/>
</dbReference>
<dbReference type="EMBL" id="JBGFFE010000034">
    <property type="protein sequence ID" value="MEY8764932.1"/>
    <property type="molecule type" value="Genomic_DNA"/>
</dbReference>